<sequence>MLRQFFQIALQTYRHRYRSHHRKYHLTRNNRKFYQINQPQLILHKNRQFRQVIHRHRKCKFQRYKDQHQPSHRHQQKNIRQVLLQNLILQVYQRQYRHKLQYFLSYLHIQFLLMAFFHSPIRCKEPYNLALQAQLID</sequence>
<proteinExistence type="predicted"/>
<organism evidence="1 2">
    <name type="scientific">Lactococcus lactis subsp. lactis</name>
    <name type="common">Streptococcus lactis</name>
    <dbReference type="NCBI Taxonomy" id="1360"/>
    <lineage>
        <taxon>Bacteria</taxon>
        <taxon>Bacillati</taxon>
        <taxon>Bacillota</taxon>
        <taxon>Bacilli</taxon>
        <taxon>Lactobacillales</taxon>
        <taxon>Streptococcaceae</taxon>
        <taxon>Lactococcus</taxon>
    </lineage>
</organism>
<evidence type="ECO:0000313" key="2">
    <source>
        <dbReference type="Proteomes" id="UP000031847"/>
    </source>
</evidence>
<protein>
    <submittedName>
        <fullName evidence="1">Succinate dehydrogenase/fumarate reductase, flavoprotein subunit</fullName>
    </submittedName>
</protein>
<comment type="caution">
    <text evidence="1">The sequence shown here is derived from an EMBL/GenBank/DDBJ whole genome shotgun (WGS) entry which is preliminary data.</text>
</comment>
<dbReference type="EMBL" id="BBSI01000017">
    <property type="protein sequence ID" value="GAM79607.1"/>
    <property type="molecule type" value="Genomic_DNA"/>
</dbReference>
<name>A0A0B8QRM1_LACLL</name>
<gene>
    <name evidence="1" type="ORF">JCM5805K_0714</name>
</gene>
<reference evidence="1 2" key="1">
    <citation type="submission" date="2015-01" db="EMBL/GenBank/DDBJ databases">
        <title>Lactococcus lactis subsp.lactis JCM 5805 whole genome shotgun sequence.</title>
        <authorList>
            <person name="Fujii T."/>
            <person name="Tomita Y."/>
            <person name="Ikushima S."/>
            <person name="Fujiwara D."/>
        </authorList>
    </citation>
    <scope>NUCLEOTIDE SEQUENCE [LARGE SCALE GENOMIC DNA]</scope>
    <source>
        <strain evidence="1 2">JCM 5805</strain>
    </source>
</reference>
<dbReference type="Proteomes" id="UP000031847">
    <property type="component" value="Unassembled WGS sequence"/>
</dbReference>
<accession>A0A0B8QRM1</accession>
<dbReference type="AlphaFoldDB" id="A0A0B8QRM1"/>
<evidence type="ECO:0000313" key="1">
    <source>
        <dbReference type="EMBL" id="GAM79607.1"/>
    </source>
</evidence>